<keyword evidence="8" id="KW-1185">Reference proteome</keyword>
<comment type="caution">
    <text evidence="7">The sequence shown here is derived from an EMBL/GenBank/DDBJ whole genome shotgun (WGS) entry which is preliminary data.</text>
</comment>
<dbReference type="EMBL" id="PDKN01000002">
    <property type="protein sequence ID" value="RXJ60247.1"/>
    <property type="molecule type" value="Genomic_DNA"/>
</dbReference>
<organism evidence="7 8">
    <name type="scientific">Candidatus Marinarcus aquaticus</name>
    <dbReference type="NCBI Taxonomy" id="2044504"/>
    <lineage>
        <taxon>Bacteria</taxon>
        <taxon>Pseudomonadati</taxon>
        <taxon>Campylobacterota</taxon>
        <taxon>Epsilonproteobacteria</taxon>
        <taxon>Campylobacterales</taxon>
        <taxon>Arcobacteraceae</taxon>
        <taxon>Candidatus Marinarcus</taxon>
    </lineage>
</organism>
<keyword evidence="3" id="KW-0597">Phosphoprotein</keyword>
<dbReference type="Gene3D" id="3.40.50.2300">
    <property type="match status" value="1"/>
</dbReference>
<evidence type="ECO:0000256" key="5">
    <source>
        <dbReference type="PROSITE-ProRule" id="PRU00169"/>
    </source>
</evidence>
<dbReference type="CDD" id="cd00156">
    <property type="entry name" value="REC"/>
    <property type="match status" value="1"/>
</dbReference>
<dbReference type="GO" id="GO:0097588">
    <property type="term" value="P:archaeal or bacterial-type flagellum-dependent cell motility"/>
    <property type="evidence" value="ECO:0007669"/>
    <property type="project" value="UniProtKB-KW"/>
</dbReference>
<keyword evidence="2" id="KW-0145">Chemotaxis</keyword>
<keyword evidence="4" id="KW-0283">Flagellar rotation</keyword>
<proteinExistence type="predicted"/>
<protein>
    <recommendedName>
        <fullName evidence="6">Response regulatory domain-containing protein</fullName>
    </recommendedName>
</protein>
<feature type="domain" description="Response regulatory" evidence="6">
    <location>
        <begin position="15"/>
        <end position="129"/>
    </location>
</feature>
<evidence type="ECO:0000256" key="1">
    <source>
        <dbReference type="ARBA" id="ARBA00001946"/>
    </source>
</evidence>
<evidence type="ECO:0000256" key="3">
    <source>
        <dbReference type="ARBA" id="ARBA00022553"/>
    </source>
</evidence>
<dbReference type="PROSITE" id="PS50110">
    <property type="entry name" value="RESPONSE_REGULATORY"/>
    <property type="match status" value="1"/>
</dbReference>
<dbReference type="OrthoDB" id="5349310at2"/>
<gene>
    <name evidence="7" type="ORF">CRV04_04385</name>
</gene>
<comment type="caution">
    <text evidence="5">Lacks conserved residue(s) required for the propagation of feature annotation.</text>
</comment>
<dbReference type="SUPFAM" id="SSF52172">
    <property type="entry name" value="CheY-like"/>
    <property type="match status" value="1"/>
</dbReference>
<accession>A0A4Q0XRU6</accession>
<evidence type="ECO:0000256" key="4">
    <source>
        <dbReference type="ARBA" id="ARBA00022779"/>
    </source>
</evidence>
<dbReference type="PANTHER" id="PTHR44591">
    <property type="entry name" value="STRESS RESPONSE REGULATOR PROTEIN 1"/>
    <property type="match status" value="1"/>
</dbReference>
<sequence length="372" mass="42709">MQRVAELKKLARNLTALIVETQSETIDFFKENFKNIFKELIFEKDGLRALESYKKHQPDIVITEYEVEEMNSLALIKNIKKVNRNAQIIVVSTKKDATTVLKMVHTGIVDFLPKPIDKLLLHNALVRGMAMTTPINALSEKVSSESPIESLKALEENNNEIQLISDYKGIPIIHKGTIVYIHKDYVEIQTRKIQTKAIEFNGKTIIESEYLSGDIEGKLLSIDNKNGQVALSGLKFIEYTPKRRKYARIVPSSDMKLMAYKKGGAKIDITLVSISINNLTFKIKHLPDFFKEDTLIDLKLAFEIPESDLAYYVDKLCISNFQGKILKITPMEDYYIIGITFEIPKINEDVFKKYLYTRELQLIEEFKKFARG</sequence>
<dbReference type="InterPro" id="IPR011006">
    <property type="entry name" value="CheY-like_superfamily"/>
</dbReference>
<evidence type="ECO:0000259" key="6">
    <source>
        <dbReference type="PROSITE" id="PS50110"/>
    </source>
</evidence>
<dbReference type="RefSeq" id="WP_128995596.1">
    <property type="nucleotide sequence ID" value="NZ_PDKN01000002.1"/>
</dbReference>
<reference evidence="7 8" key="1">
    <citation type="submission" date="2017-10" db="EMBL/GenBank/DDBJ databases">
        <title>Genomics of the genus Arcobacter.</title>
        <authorList>
            <person name="Perez-Cataluna A."/>
            <person name="Figueras M.J."/>
        </authorList>
    </citation>
    <scope>NUCLEOTIDE SEQUENCE [LARGE SCALE GENOMIC DNA]</scope>
    <source>
        <strain evidence="7 8">CECT 8987</strain>
    </source>
</reference>
<dbReference type="PANTHER" id="PTHR44591:SF3">
    <property type="entry name" value="RESPONSE REGULATORY DOMAIN-CONTAINING PROTEIN"/>
    <property type="match status" value="1"/>
</dbReference>
<evidence type="ECO:0000256" key="2">
    <source>
        <dbReference type="ARBA" id="ARBA00022500"/>
    </source>
</evidence>
<dbReference type="Proteomes" id="UP000290657">
    <property type="component" value="Unassembled WGS sequence"/>
</dbReference>
<dbReference type="InterPro" id="IPR050595">
    <property type="entry name" value="Bact_response_regulator"/>
</dbReference>
<dbReference type="InterPro" id="IPR001789">
    <property type="entry name" value="Sig_transdc_resp-reg_receiver"/>
</dbReference>
<dbReference type="Pfam" id="PF00072">
    <property type="entry name" value="Response_reg"/>
    <property type="match status" value="1"/>
</dbReference>
<name>A0A4Q0XRU6_9BACT</name>
<comment type="cofactor">
    <cofactor evidence="1">
        <name>Mg(2+)</name>
        <dbReference type="ChEBI" id="CHEBI:18420"/>
    </cofactor>
</comment>
<dbReference type="GO" id="GO:0000160">
    <property type="term" value="P:phosphorelay signal transduction system"/>
    <property type="evidence" value="ECO:0007669"/>
    <property type="project" value="InterPro"/>
</dbReference>
<dbReference type="GO" id="GO:0006935">
    <property type="term" value="P:chemotaxis"/>
    <property type="evidence" value="ECO:0007669"/>
    <property type="project" value="UniProtKB-KW"/>
</dbReference>
<dbReference type="SMART" id="SM00448">
    <property type="entry name" value="REC"/>
    <property type="match status" value="1"/>
</dbReference>
<dbReference type="AlphaFoldDB" id="A0A4Q0XRU6"/>
<evidence type="ECO:0000313" key="7">
    <source>
        <dbReference type="EMBL" id="RXJ60247.1"/>
    </source>
</evidence>
<evidence type="ECO:0000313" key="8">
    <source>
        <dbReference type="Proteomes" id="UP000290657"/>
    </source>
</evidence>